<feature type="compositionally biased region" description="Polar residues" evidence="1">
    <location>
        <begin position="297"/>
        <end position="307"/>
    </location>
</feature>
<feature type="region of interest" description="Disordered" evidence="1">
    <location>
        <begin position="1"/>
        <end position="33"/>
    </location>
</feature>
<feature type="compositionally biased region" description="Basic and acidic residues" evidence="1">
    <location>
        <begin position="79"/>
        <end position="88"/>
    </location>
</feature>
<name>A0AAN6LWY6_9PLEO</name>
<keyword evidence="3" id="KW-1185">Reference proteome</keyword>
<feature type="region of interest" description="Disordered" evidence="1">
    <location>
        <begin position="169"/>
        <end position="188"/>
    </location>
</feature>
<comment type="caution">
    <text evidence="2">The sequence shown here is derived from an EMBL/GenBank/DDBJ whole genome shotgun (WGS) entry which is preliminary data.</text>
</comment>
<feature type="region of interest" description="Disordered" evidence="1">
    <location>
        <begin position="297"/>
        <end position="358"/>
    </location>
</feature>
<evidence type="ECO:0000313" key="3">
    <source>
        <dbReference type="Proteomes" id="UP001280581"/>
    </source>
</evidence>
<evidence type="ECO:0000313" key="2">
    <source>
        <dbReference type="EMBL" id="KAK3203785.1"/>
    </source>
</evidence>
<dbReference type="AlphaFoldDB" id="A0AAN6LWY6"/>
<sequence length="560" mass="60701">MDATNSRPCGKSHSMPLLPSYTEADAGRGHTVDQSWDEILSDIQRSPGYQLLSDDGAGVPTCHSRASEDGEHPAGSSPRSDKTVKPGDDLELGGVALSLGHHSDEPQTLMSPSYGAVGEVPPIYVSGSQQSPPPAMNQAKVLSSSGGIREVARTDKPYENFIKRQMDDMRSKGHGSGQDPFLPSPSSGLGSFNVVSPLEVRDSAYVQPMHGSIPGTPSGRGSAHHRRTASKFSFVPVQPSKLVPGHPVQDQVSEASRLVSSVPTKPRSVYAQHLHPNSAPVGKTSTLQHDQAIPFSWTQSTPESYSPFNMGPSNDPFVDHHSAAETRAAGASTSGHNPHRGRAPSPATPRRSEPSQQELCHPVTGLSVHDIKPIPPPSLLAGGFVQQPDAQARLDAHKAIRKEWIEKEARRIAAIARNTAFLHQQYLNTRRPEDYQAWTRAQAECQQAWSLETITEQRRNLTLPMGMSALKAGQGSLPEDSMGGVEGGMLGHKMALMERICAEGMMKEDKCKMAADLLDDDSKKAVRQAVMRDVVAGTEKRRERQFHYREGDARTGQHQP</sequence>
<dbReference type="EMBL" id="WVTA01000010">
    <property type="protein sequence ID" value="KAK3203785.1"/>
    <property type="molecule type" value="Genomic_DNA"/>
</dbReference>
<dbReference type="Proteomes" id="UP001280581">
    <property type="component" value="Unassembled WGS sequence"/>
</dbReference>
<proteinExistence type="predicted"/>
<feature type="region of interest" description="Disordered" evidence="1">
    <location>
        <begin position="536"/>
        <end position="560"/>
    </location>
</feature>
<feature type="compositionally biased region" description="Basic and acidic residues" evidence="1">
    <location>
        <begin position="538"/>
        <end position="560"/>
    </location>
</feature>
<feature type="region of interest" description="Disordered" evidence="1">
    <location>
        <begin position="47"/>
        <end position="158"/>
    </location>
</feature>
<gene>
    <name evidence="2" type="ORF">GRF29_106g673009</name>
</gene>
<evidence type="ECO:0000256" key="1">
    <source>
        <dbReference type="SAM" id="MobiDB-lite"/>
    </source>
</evidence>
<reference evidence="2 3" key="1">
    <citation type="submission" date="2021-02" db="EMBL/GenBank/DDBJ databases">
        <title>Genome assembly of Pseudopithomyces chartarum.</title>
        <authorList>
            <person name="Jauregui R."/>
            <person name="Singh J."/>
            <person name="Voisey C."/>
        </authorList>
    </citation>
    <scope>NUCLEOTIDE SEQUENCE [LARGE SCALE GENOMIC DNA]</scope>
    <source>
        <strain evidence="2 3">AGR01</strain>
    </source>
</reference>
<accession>A0AAN6LWY6</accession>
<organism evidence="2 3">
    <name type="scientific">Pseudopithomyces chartarum</name>
    <dbReference type="NCBI Taxonomy" id="1892770"/>
    <lineage>
        <taxon>Eukaryota</taxon>
        <taxon>Fungi</taxon>
        <taxon>Dikarya</taxon>
        <taxon>Ascomycota</taxon>
        <taxon>Pezizomycotina</taxon>
        <taxon>Dothideomycetes</taxon>
        <taxon>Pleosporomycetidae</taxon>
        <taxon>Pleosporales</taxon>
        <taxon>Massarineae</taxon>
        <taxon>Didymosphaeriaceae</taxon>
        <taxon>Pseudopithomyces</taxon>
    </lineage>
</organism>
<protein>
    <submittedName>
        <fullName evidence="2">Uncharacterized protein</fullName>
    </submittedName>
</protein>